<feature type="binding site" evidence="7">
    <location>
        <position position="68"/>
    </location>
    <ligand>
        <name>NADP(+)</name>
        <dbReference type="ChEBI" id="CHEBI:58349"/>
    </ligand>
</feature>
<dbReference type="Pfam" id="PF02781">
    <property type="entry name" value="G6PD_C"/>
    <property type="match status" value="1"/>
</dbReference>
<dbReference type="NCBIfam" id="TIGR00871">
    <property type="entry name" value="zwf"/>
    <property type="match status" value="1"/>
</dbReference>
<dbReference type="GO" id="GO:0005829">
    <property type="term" value="C:cytosol"/>
    <property type="evidence" value="ECO:0007669"/>
    <property type="project" value="TreeGrafter"/>
</dbReference>
<comment type="pathway">
    <text evidence="1 7">Carbohydrate degradation; pentose phosphate pathway; D-ribulose 5-phosphate from D-glucose 6-phosphate (oxidative stage): step 1/3.</text>
</comment>
<evidence type="ECO:0000256" key="2">
    <source>
        <dbReference type="ARBA" id="ARBA00009975"/>
    </source>
</evidence>
<dbReference type="PRINTS" id="PR00079">
    <property type="entry name" value="G6PDHDRGNASE"/>
</dbReference>
<dbReference type="Proteomes" id="UP000031465">
    <property type="component" value="Unassembled WGS sequence"/>
</dbReference>
<dbReference type="SUPFAM" id="SSF51735">
    <property type="entry name" value="NAD(P)-binding Rossmann-fold domains"/>
    <property type="match status" value="1"/>
</dbReference>
<organism evidence="10 11">
    <name type="scientific">Candidatus Protochlamydia amoebophila</name>
    <dbReference type="NCBI Taxonomy" id="362787"/>
    <lineage>
        <taxon>Bacteria</taxon>
        <taxon>Pseudomonadati</taxon>
        <taxon>Chlamydiota</taxon>
        <taxon>Chlamydiia</taxon>
        <taxon>Parachlamydiales</taxon>
        <taxon>Parachlamydiaceae</taxon>
        <taxon>Candidatus Protochlamydia</taxon>
    </lineage>
</organism>
<dbReference type="EMBL" id="JSAN01000060">
    <property type="protein sequence ID" value="KIC72210.1"/>
    <property type="molecule type" value="Genomic_DNA"/>
</dbReference>
<dbReference type="PIRSF" id="PIRSF000110">
    <property type="entry name" value="G6PD"/>
    <property type="match status" value="1"/>
</dbReference>
<sequence length="520" mass="60034">MVLTMHNSHYFVNPLNEPNRPIKIPESCILVIFGATGDLTARKLIPALYNLARDGQLPGHFACVGFARRAKTHDEFREEMLEAVNKFSRSKPVEQELWKRFREQLFYHQSEFDDDEGYKSLNQFLEKLDTQMGTKGNRVFYLSIQPSYFPLVVEKLSQHQLTYPVKQVKDKWSRVIIEKPFGRDIESAKQLQQDLVQHLDESQIYRIDHYLGKETVQNLLVFRFGNPIFESVWNNHHIDNIQITVGEEIGIGSRGRFWEEAGMLRDIVQNHVMQLLSLVAMEPPTSLQANSVRGEKVKVIEAIRPIPFDSMEQCVIRGQYGSGFINGEPVKGYRDEENVDSKSFVETYVALQLSIDNWRWAGVPFYLRAGKRLPKRATEIAITFKKAPGYLFEGTSALIDSNILVIRIQPDEGISLRINCKVPALNTVIQPVKMDFRYRSYFGAIPPEAYERLICDCMAGDNTLFARDDEVIMSWKLLTPILEHWQETSPTDFPNYAAGTWGPDRAEEMLKRQGRHWRLI</sequence>
<dbReference type="InterPro" id="IPR022675">
    <property type="entry name" value="G6P_DH_C"/>
</dbReference>
<dbReference type="GO" id="GO:0004345">
    <property type="term" value="F:glucose-6-phosphate dehydrogenase activity"/>
    <property type="evidence" value="ECO:0007669"/>
    <property type="project" value="UniProtKB-UniRule"/>
</dbReference>
<feature type="binding site" evidence="7">
    <location>
        <position position="179"/>
    </location>
    <ligand>
        <name>NADP(+)</name>
        <dbReference type="ChEBI" id="CHEBI:58349"/>
    </ligand>
</feature>
<protein>
    <recommendedName>
        <fullName evidence="7">Glucose-6-phosphate 1-dehydrogenase</fullName>
        <shortName evidence="7">G6PD</shortName>
        <ecNumber evidence="7">1.1.1.49</ecNumber>
    </recommendedName>
</protein>
<name>A0A0C1JLR4_9BACT</name>
<evidence type="ECO:0000259" key="8">
    <source>
        <dbReference type="Pfam" id="PF00479"/>
    </source>
</evidence>
<evidence type="ECO:0000313" key="11">
    <source>
        <dbReference type="Proteomes" id="UP000031465"/>
    </source>
</evidence>
<dbReference type="EC" id="1.1.1.49" evidence="7"/>
<evidence type="ECO:0000256" key="4">
    <source>
        <dbReference type="ARBA" id="ARBA00022857"/>
    </source>
</evidence>
<dbReference type="InterPro" id="IPR022674">
    <property type="entry name" value="G6P_DH_NAD-bd"/>
</dbReference>
<feature type="binding site" evidence="7">
    <location>
        <position position="266"/>
    </location>
    <ligand>
        <name>substrate</name>
    </ligand>
</feature>
<evidence type="ECO:0000256" key="6">
    <source>
        <dbReference type="ARBA" id="ARBA00023277"/>
    </source>
</evidence>
<dbReference type="Pfam" id="PF00479">
    <property type="entry name" value="G6PD_N"/>
    <property type="match status" value="1"/>
</dbReference>
<dbReference type="InterPro" id="IPR001282">
    <property type="entry name" value="G6P_DH"/>
</dbReference>
<evidence type="ECO:0000259" key="9">
    <source>
        <dbReference type="Pfam" id="PF02781"/>
    </source>
</evidence>
<feature type="binding site" evidence="7">
    <location>
        <begin position="111"/>
        <end position="112"/>
    </location>
    <ligand>
        <name>NADP(+)</name>
        <dbReference type="ChEBI" id="CHEBI:58349"/>
    </ligand>
</feature>
<keyword evidence="3 7" id="KW-0313">Glucose metabolism</keyword>
<keyword evidence="5 7" id="KW-0560">Oxidoreductase</keyword>
<feature type="domain" description="Glucose-6-phosphate dehydrogenase C-terminal" evidence="9">
    <location>
        <begin position="220"/>
        <end position="518"/>
    </location>
</feature>
<dbReference type="GO" id="GO:0009051">
    <property type="term" value="P:pentose-phosphate shunt, oxidative branch"/>
    <property type="evidence" value="ECO:0007669"/>
    <property type="project" value="TreeGrafter"/>
</dbReference>
<comment type="caution">
    <text evidence="7">Lacks conserved residue(s) required for the propagation of feature annotation.</text>
</comment>
<comment type="similarity">
    <text evidence="2 7">Belongs to the glucose-6-phosphate dehydrogenase family.</text>
</comment>
<dbReference type="GO" id="GO:0050661">
    <property type="term" value="F:NADP binding"/>
    <property type="evidence" value="ECO:0007669"/>
    <property type="project" value="UniProtKB-UniRule"/>
</dbReference>
<dbReference type="AlphaFoldDB" id="A0A0C1JLR4"/>
<reference evidence="10 11" key="1">
    <citation type="journal article" date="2014" name="Mol. Biol. Evol.">
        <title>Massive expansion of Ubiquitination-related gene families within the Chlamydiae.</title>
        <authorList>
            <person name="Domman D."/>
            <person name="Collingro A."/>
            <person name="Lagkouvardos I."/>
            <person name="Gehre L."/>
            <person name="Weinmaier T."/>
            <person name="Rattei T."/>
            <person name="Subtil A."/>
            <person name="Horn M."/>
        </authorList>
    </citation>
    <scope>NUCLEOTIDE SEQUENCE [LARGE SCALE GENOMIC DNA]</scope>
    <source>
        <strain evidence="10 11">EI2</strain>
    </source>
</reference>
<dbReference type="Gene3D" id="3.40.50.720">
    <property type="entry name" value="NAD(P)-binding Rossmann-like Domain"/>
    <property type="match status" value="1"/>
</dbReference>
<dbReference type="PATRIC" id="fig|362787.3.peg.913"/>
<dbReference type="InterPro" id="IPR036291">
    <property type="entry name" value="NAD(P)-bd_dom_sf"/>
</dbReference>
<accession>A0A0C1JLR4</accession>
<evidence type="ECO:0000256" key="7">
    <source>
        <dbReference type="HAMAP-Rule" id="MF_00966"/>
    </source>
</evidence>
<comment type="function">
    <text evidence="7">Catalyzes the oxidation of glucose 6-phosphate to 6-phosphogluconolactone.</text>
</comment>
<feature type="binding site" evidence="7">
    <location>
        <position position="247"/>
    </location>
    <ligand>
        <name>substrate</name>
    </ligand>
</feature>
<feature type="domain" description="Glucose-6-phosphate dehydrogenase NAD-binding" evidence="8">
    <location>
        <begin position="31"/>
        <end position="218"/>
    </location>
</feature>
<dbReference type="SUPFAM" id="SSF55347">
    <property type="entry name" value="Glyceraldehyde-3-phosphate dehydrogenase-like, C-terminal domain"/>
    <property type="match status" value="1"/>
</dbReference>
<proteinExistence type="inferred from homology"/>
<dbReference type="HAMAP" id="MF_00966">
    <property type="entry name" value="G6PD"/>
    <property type="match status" value="1"/>
</dbReference>
<evidence type="ECO:0000256" key="5">
    <source>
        <dbReference type="ARBA" id="ARBA00023002"/>
    </source>
</evidence>
<dbReference type="UniPathway" id="UPA00115">
    <property type="reaction ID" value="UER00408"/>
</dbReference>
<comment type="caution">
    <text evidence="10">The sequence shown here is derived from an EMBL/GenBank/DDBJ whole genome shotgun (WGS) entry which is preliminary data.</text>
</comment>
<gene>
    <name evidence="7 10" type="primary">zwf</name>
    <name evidence="10" type="ORF">DB44_CN00160</name>
</gene>
<dbReference type="PROSITE" id="PS00069">
    <property type="entry name" value="G6P_DEHYDROGENASE"/>
    <property type="match status" value="1"/>
</dbReference>
<feature type="binding site" evidence="7">
    <location>
        <position position="213"/>
    </location>
    <ligand>
        <name>substrate</name>
    </ligand>
</feature>
<feature type="binding site" evidence="7">
    <location>
        <position position="209"/>
    </location>
    <ligand>
        <name>substrate</name>
    </ligand>
</feature>
<dbReference type="GO" id="GO:0006006">
    <property type="term" value="P:glucose metabolic process"/>
    <property type="evidence" value="ECO:0007669"/>
    <property type="project" value="UniProtKB-KW"/>
</dbReference>
<evidence type="ECO:0000256" key="3">
    <source>
        <dbReference type="ARBA" id="ARBA00022526"/>
    </source>
</evidence>
<keyword evidence="4 7" id="KW-0521">NADP</keyword>
<comment type="catalytic activity">
    <reaction evidence="7">
        <text>D-glucose 6-phosphate + NADP(+) = 6-phospho-D-glucono-1,5-lactone + NADPH + H(+)</text>
        <dbReference type="Rhea" id="RHEA:15841"/>
        <dbReference type="ChEBI" id="CHEBI:15378"/>
        <dbReference type="ChEBI" id="CHEBI:57783"/>
        <dbReference type="ChEBI" id="CHEBI:57955"/>
        <dbReference type="ChEBI" id="CHEBI:58349"/>
        <dbReference type="ChEBI" id="CHEBI:61548"/>
        <dbReference type="EC" id="1.1.1.49"/>
    </reaction>
</comment>
<evidence type="ECO:0000313" key="10">
    <source>
        <dbReference type="EMBL" id="KIC72210.1"/>
    </source>
</evidence>
<evidence type="ECO:0000256" key="1">
    <source>
        <dbReference type="ARBA" id="ARBA00004937"/>
    </source>
</evidence>
<feature type="binding site" evidence="7">
    <location>
        <position position="371"/>
    </location>
    <ligand>
        <name>substrate</name>
    </ligand>
</feature>
<dbReference type="PANTHER" id="PTHR23429">
    <property type="entry name" value="GLUCOSE-6-PHOSPHATE 1-DEHYDROGENASE G6PD"/>
    <property type="match status" value="1"/>
</dbReference>
<dbReference type="PANTHER" id="PTHR23429:SF0">
    <property type="entry name" value="GLUCOSE-6-PHOSPHATE 1-DEHYDROGENASE"/>
    <property type="match status" value="1"/>
</dbReference>
<dbReference type="InterPro" id="IPR019796">
    <property type="entry name" value="G6P_DH_AS"/>
</dbReference>
<feature type="active site" description="Proton acceptor" evidence="7">
    <location>
        <position position="271"/>
    </location>
</feature>
<keyword evidence="6 7" id="KW-0119">Carbohydrate metabolism</keyword>
<dbReference type="Gene3D" id="3.30.360.10">
    <property type="entry name" value="Dihydrodipicolinate Reductase, domain 2"/>
    <property type="match status" value="1"/>
</dbReference>